<proteinExistence type="predicted"/>
<protein>
    <submittedName>
        <fullName evidence="1">Uncharacterized protein</fullName>
    </submittedName>
</protein>
<organism evidence="1">
    <name type="scientific">uncultured Caudovirales phage</name>
    <dbReference type="NCBI Taxonomy" id="2100421"/>
    <lineage>
        <taxon>Viruses</taxon>
        <taxon>Duplodnaviria</taxon>
        <taxon>Heunggongvirae</taxon>
        <taxon>Uroviricota</taxon>
        <taxon>Caudoviricetes</taxon>
        <taxon>Peduoviridae</taxon>
        <taxon>Maltschvirus</taxon>
        <taxon>Maltschvirus maltsch</taxon>
    </lineage>
</organism>
<dbReference type="EMBL" id="LR796354">
    <property type="protein sequence ID" value="CAB4139278.1"/>
    <property type="molecule type" value="Genomic_DNA"/>
</dbReference>
<reference evidence="1" key="1">
    <citation type="submission" date="2020-04" db="EMBL/GenBank/DDBJ databases">
        <authorList>
            <person name="Chiriac C."/>
            <person name="Salcher M."/>
            <person name="Ghai R."/>
            <person name="Kavagutti S V."/>
        </authorList>
    </citation>
    <scope>NUCLEOTIDE SEQUENCE</scope>
</reference>
<accession>A0A6J5LXS3</accession>
<evidence type="ECO:0000313" key="1">
    <source>
        <dbReference type="EMBL" id="CAB4139278.1"/>
    </source>
</evidence>
<name>A0A6J5LXS3_9CAUD</name>
<gene>
    <name evidence="1" type="ORF">UFOVP337_29</name>
</gene>
<sequence length="111" mass="12786">MVKIKHHSRKFLNKSTGIGAIEANIDTTEWCGGVDGTITISDCSRRVNLDFSVYDVKDLDTKLAKLHLLLDEISKFRDVYTSNYDAIKEDIVKREQERKKKLKKADKNELQ</sequence>